<evidence type="ECO:0000313" key="2">
    <source>
        <dbReference type="EMBL" id="MBP5857509.1"/>
    </source>
</evidence>
<dbReference type="InterPro" id="IPR006680">
    <property type="entry name" value="Amidohydro-rel"/>
</dbReference>
<dbReference type="EMBL" id="JAGMWN010000004">
    <property type="protein sequence ID" value="MBP5857509.1"/>
    <property type="molecule type" value="Genomic_DNA"/>
</dbReference>
<sequence>MGAASLLPADPPRTPLPPGACDCHMHAYGDPARYPVPEDAPFRPVEGGSIDAYLALRERLGLTRAVVVQPSAYGFDNRCTMDAVARLGPDGRAVVVVDESASDAELAALTAQGARGLRFFMLPGGALGWEKLAPMAARIAEHGWHIQMQMDGRFLEEREADLAHLPCPLVIDHNGKFLKPVGLDHPGLKALRRLLDGGRTWVKTSGVYETSLEGAPRYSDTAAIARHLIADYPERCVWATNWPHPSVPGSPPDDALLSDLFAQWCGSEAVRARILVENPAILYGFE</sequence>
<name>A0A8J7V4B3_9PROT</name>
<proteinExistence type="predicted"/>
<dbReference type="PANTHER" id="PTHR35563:SF2">
    <property type="entry name" value="BARREL METAL-DEPENDENT HYDROLASE, PUTATIVE (AFU_ORTHOLOGUE AFUA_1G16240)-RELATED"/>
    <property type="match status" value="1"/>
</dbReference>
<dbReference type="InterPro" id="IPR052358">
    <property type="entry name" value="Aro_Compnd_Degr_Hydrolases"/>
</dbReference>
<dbReference type="Gene3D" id="3.20.20.140">
    <property type="entry name" value="Metal-dependent hydrolases"/>
    <property type="match status" value="1"/>
</dbReference>
<dbReference type="Pfam" id="PF04909">
    <property type="entry name" value="Amidohydro_2"/>
    <property type="match status" value="1"/>
</dbReference>
<dbReference type="GO" id="GO:0016787">
    <property type="term" value="F:hydrolase activity"/>
    <property type="evidence" value="ECO:0007669"/>
    <property type="project" value="InterPro"/>
</dbReference>
<gene>
    <name evidence="2" type="ORF">KAJ83_10855</name>
</gene>
<organism evidence="2 3">
    <name type="scientific">Marivibrio halodurans</name>
    <dbReference type="NCBI Taxonomy" id="2039722"/>
    <lineage>
        <taxon>Bacteria</taxon>
        <taxon>Pseudomonadati</taxon>
        <taxon>Pseudomonadota</taxon>
        <taxon>Alphaproteobacteria</taxon>
        <taxon>Rhodospirillales</taxon>
        <taxon>Rhodospirillaceae</taxon>
        <taxon>Marivibrio</taxon>
    </lineage>
</organism>
<dbReference type="InterPro" id="IPR032466">
    <property type="entry name" value="Metal_Hydrolase"/>
</dbReference>
<accession>A0A8J7V4B3</accession>
<keyword evidence="3" id="KW-1185">Reference proteome</keyword>
<evidence type="ECO:0000313" key="3">
    <source>
        <dbReference type="Proteomes" id="UP000672602"/>
    </source>
</evidence>
<dbReference type="PANTHER" id="PTHR35563">
    <property type="entry name" value="BARREL METAL-DEPENDENT HYDROLASE, PUTATIVE (AFU_ORTHOLOGUE AFUA_1G16240)-RELATED"/>
    <property type="match status" value="1"/>
</dbReference>
<protein>
    <submittedName>
        <fullName evidence="2">Amidohydrolase family protein</fullName>
    </submittedName>
</protein>
<comment type="caution">
    <text evidence="2">The sequence shown here is derived from an EMBL/GenBank/DDBJ whole genome shotgun (WGS) entry which is preliminary data.</text>
</comment>
<feature type="domain" description="Amidohydrolase-related" evidence="1">
    <location>
        <begin position="21"/>
        <end position="285"/>
    </location>
</feature>
<dbReference type="Proteomes" id="UP000672602">
    <property type="component" value="Unassembled WGS sequence"/>
</dbReference>
<reference evidence="2" key="1">
    <citation type="submission" date="2021-04" db="EMBL/GenBank/DDBJ databases">
        <authorList>
            <person name="Zhang D.-C."/>
        </authorList>
    </citation>
    <scope>NUCLEOTIDE SEQUENCE</scope>
    <source>
        <strain evidence="2">CGMCC 1.15697</strain>
    </source>
</reference>
<evidence type="ECO:0000259" key="1">
    <source>
        <dbReference type="Pfam" id="PF04909"/>
    </source>
</evidence>
<dbReference type="AlphaFoldDB" id="A0A8J7V4B3"/>
<dbReference type="RefSeq" id="WP_210682091.1">
    <property type="nucleotide sequence ID" value="NZ_JAGMWN010000004.1"/>
</dbReference>
<dbReference type="SUPFAM" id="SSF51556">
    <property type="entry name" value="Metallo-dependent hydrolases"/>
    <property type="match status" value="1"/>
</dbReference>